<feature type="signal peptide" evidence="3">
    <location>
        <begin position="1"/>
        <end position="19"/>
    </location>
</feature>
<sequence length="296" mass="31424">MLRTTFLCIFLSSIPAATGDMWHNYQVHRRSYLTVNLVDMRCPSQLNVLLGNPVAKPVDPAIAAGRKLLGIPDDQPFLTHDPAEQELEWLVNDEEPLEGDASRHLLGRPAVMPGAPTLAAWRTSSRKAAVAATEEICTGAPDDRGPGIIFSLHLDVDIPVHTPGPPGMEAPAEASTFPKAASTIKAVADATSEMEQHAAEAGGAPTTKPEEEGPQVVSGDRLVSEGDAEPVILRDDGPPVALVFALMLIIAVCGGVGCMYCLIKGDDQRFKTAKLENEALKAKLASLRATVENTGP</sequence>
<proteinExistence type="predicted"/>
<dbReference type="EMBL" id="LGRX02034211">
    <property type="protein sequence ID" value="KAK3238451.1"/>
    <property type="molecule type" value="Genomic_DNA"/>
</dbReference>
<keyword evidence="2" id="KW-1133">Transmembrane helix</keyword>
<accession>A0AAE0BKU9</accession>
<gene>
    <name evidence="4" type="ORF">CYMTET_51536</name>
</gene>
<keyword evidence="3" id="KW-0732">Signal</keyword>
<evidence type="ECO:0000256" key="2">
    <source>
        <dbReference type="SAM" id="Phobius"/>
    </source>
</evidence>
<dbReference type="Proteomes" id="UP001190700">
    <property type="component" value="Unassembled WGS sequence"/>
</dbReference>
<keyword evidence="2" id="KW-0472">Membrane</keyword>
<dbReference type="AlphaFoldDB" id="A0AAE0BKU9"/>
<evidence type="ECO:0000256" key="3">
    <source>
        <dbReference type="SAM" id="SignalP"/>
    </source>
</evidence>
<keyword evidence="2" id="KW-0812">Transmembrane</keyword>
<feature type="region of interest" description="Disordered" evidence="1">
    <location>
        <begin position="189"/>
        <end position="218"/>
    </location>
</feature>
<organism evidence="4 5">
    <name type="scientific">Cymbomonas tetramitiformis</name>
    <dbReference type="NCBI Taxonomy" id="36881"/>
    <lineage>
        <taxon>Eukaryota</taxon>
        <taxon>Viridiplantae</taxon>
        <taxon>Chlorophyta</taxon>
        <taxon>Pyramimonadophyceae</taxon>
        <taxon>Pyramimonadales</taxon>
        <taxon>Pyramimonadaceae</taxon>
        <taxon>Cymbomonas</taxon>
    </lineage>
</organism>
<comment type="caution">
    <text evidence="4">The sequence shown here is derived from an EMBL/GenBank/DDBJ whole genome shotgun (WGS) entry which is preliminary data.</text>
</comment>
<feature type="transmembrane region" description="Helical" evidence="2">
    <location>
        <begin position="240"/>
        <end position="263"/>
    </location>
</feature>
<name>A0AAE0BKU9_9CHLO</name>
<evidence type="ECO:0000313" key="5">
    <source>
        <dbReference type="Proteomes" id="UP001190700"/>
    </source>
</evidence>
<keyword evidence="5" id="KW-1185">Reference proteome</keyword>
<evidence type="ECO:0000313" key="4">
    <source>
        <dbReference type="EMBL" id="KAK3238451.1"/>
    </source>
</evidence>
<protein>
    <submittedName>
        <fullName evidence="4">Uncharacterized protein</fullName>
    </submittedName>
</protein>
<reference evidence="4 5" key="1">
    <citation type="journal article" date="2015" name="Genome Biol. Evol.">
        <title>Comparative Genomics of a Bacterivorous Green Alga Reveals Evolutionary Causalities and Consequences of Phago-Mixotrophic Mode of Nutrition.</title>
        <authorList>
            <person name="Burns J.A."/>
            <person name="Paasch A."/>
            <person name="Narechania A."/>
            <person name="Kim E."/>
        </authorList>
    </citation>
    <scope>NUCLEOTIDE SEQUENCE [LARGE SCALE GENOMIC DNA]</scope>
    <source>
        <strain evidence="4 5">PLY_AMNH</strain>
    </source>
</reference>
<evidence type="ECO:0000256" key="1">
    <source>
        <dbReference type="SAM" id="MobiDB-lite"/>
    </source>
</evidence>
<feature type="chain" id="PRO_5042284555" evidence="3">
    <location>
        <begin position="20"/>
        <end position="296"/>
    </location>
</feature>